<dbReference type="RefSeq" id="WP_120749618.1">
    <property type="nucleotide sequence ID" value="NZ_RBAH01000019.1"/>
</dbReference>
<name>A0A3B0BYP2_9BACL</name>
<accession>A0A3B0BYP2</accession>
<dbReference type="InterPro" id="IPR036388">
    <property type="entry name" value="WH-like_DNA-bd_sf"/>
</dbReference>
<dbReference type="EMBL" id="RBAH01000019">
    <property type="protein sequence ID" value="RKN78182.1"/>
    <property type="molecule type" value="Genomic_DNA"/>
</dbReference>
<dbReference type="Pfam" id="PF03551">
    <property type="entry name" value="PadR"/>
    <property type="match status" value="1"/>
</dbReference>
<gene>
    <name evidence="2" type="ORF">D7M11_23005</name>
</gene>
<organism evidence="2 3">
    <name type="scientific">Paenibacillus ginsengarvi</name>
    <dbReference type="NCBI Taxonomy" id="400777"/>
    <lineage>
        <taxon>Bacteria</taxon>
        <taxon>Bacillati</taxon>
        <taxon>Bacillota</taxon>
        <taxon>Bacilli</taxon>
        <taxon>Bacillales</taxon>
        <taxon>Paenibacillaceae</taxon>
        <taxon>Paenibacillus</taxon>
    </lineage>
</organism>
<dbReference type="PANTHER" id="PTHR43252">
    <property type="entry name" value="TRANSCRIPTIONAL REGULATOR YQJI"/>
    <property type="match status" value="1"/>
</dbReference>
<protein>
    <submittedName>
        <fullName evidence="2">PadR family transcriptional regulator</fullName>
    </submittedName>
</protein>
<evidence type="ECO:0000313" key="2">
    <source>
        <dbReference type="EMBL" id="RKN78182.1"/>
    </source>
</evidence>
<dbReference type="InterPro" id="IPR036390">
    <property type="entry name" value="WH_DNA-bd_sf"/>
</dbReference>
<sequence>MTSQDVILGLLMTQNFSGYDIKMRFEKLFSYFFDASYGTIYPTLAKMEKEGLITKQMLAQEGRPNKNVYSITDKGREAFGDYMHSEIQKDAIKSDYLTRLFFGELAEPELLESWLRLGIAHMEEELVRMTADYARWESGMSLSQRICMEIGMAGNKAKLDVLLAGLERLRERNG</sequence>
<reference evidence="2 3" key="1">
    <citation type="journal article" date="2007" name="Int. J. Syst. Evol. Microbiol.">
        <title>Paenibacillus ginsengarvi sp. nov., isolated from soil from ginseng cultivation.</title>
        <authorList>
            <person name="Yoon M.H."/>
            <person name="Ten L.N."/>
            <person name="Im W.T."/>
        </authorList>
    </citation>
    <scope>NUCLEOTIDE SEQUENCE [LARGE SCALE GENOMIC DNA]</scope>
    <source>
        <strain evidence="2 3">KCTC 13059</strain>
    </source>
</reference>
<comment type="caution">
    <text evidence="2">The sequence shown here is derived from an EMBL/GenBank/DDBJ whole genome shotgun (WGS) entry which is preliminary data.</text>
</comment>
<dbReference type="AlphaFoldDB" id="A0A3B0BYP2"/>
<dbReference type="SUPFAM" id="SSF46785">
    <property type="entry name" value="Winged helix' DNA-binding domain"/>
    <property type="match status" value="1"/>
</dbReference>
<evidence type="ECO:0000313" key="3">
    <source>
        <dbReference type="Proteomes" id="UP000282311"/>
    </source>
</evidence>
<dbReference type="Gene3D" id="6.10.140.1570">
    <property type="match status" value="1"/>
</dbReference>
<dbReference type="Proteomes" id="UP000282311">
    <property type="component" value="Unassembled WGS sequence"/>
</dbReference>
<proteinExistence type="predicted"/>
<evidence type="ECO:0000259" key="1">
    <source>
        <dbReference type="Pfam" id="PF03551"/>
    </source>
</evidence>
<dbReference type="PANTHER" id="PTHR43252:SF6">
    <property type="entry name" value="NEGATIVE TRANSCRIPTION REGULATOR PADR"/>
    <property type="match status" value="1"/>
</dbReference>
<dbReference type="Gene3D" id="1.10.10.10">
    <property type="entry name" value="Winged helix-like DNA-binding domain superfamily/Winged helix DNA-binding domain"/>
    <property type="match status" value="1"/>
</dbReference>
<dbReference type="OrthoDB" id="9783723at2"/>
<dbReference type="InterPro" id="IPR005149">
    <property type="entry name" value="Tscrpt_reg_PadR_N"/>
</dbReference>
<feature type="domain" description="Transcription regulator PadR N-terminal" evidence="1">
    <location>
        <begin position="7"/>
        <end position="79"/>
    </location>
</feature>
<keyword evidence="3" id="KW-1185">Reference proteome</keyword>